<feature type="transmembrane region" description="Helical" evidence="9">
    <location>
        <begin position="61"/>
        <end position="79"/>
    </location>
</feature>
<reference evidence="11" key="2">
    <citation type="submission" date="2021-04" db="EMBL/GenBank/DDBJ databases">
        <authorList>
            <person name="Gilroy R."/>
        </authorList>
    </citation>
    <scope>NUCLEOTIDE SEQUENCE</scope>
    <source>
        <strain evidence="11">14324</strain>
    </source>
</reference>
<dbReference type="Proteomes" id="UP000824041">
    <property type="component" value="Unassembled WGS sequence"/>
</dbReference>
<dbReference type="PROSITE" id="PS50928">
    <property type="entry name" value="ABC_TM1"/>
    <property type="match status" value="1"/>
</dbReference>
<dbReference type="GO" id="GO:0022857">
    <property type="term" value="F:transmembrane transporter activity"/>
    <property type="evidence" value="ECO:0007669"/>
    <property type="project" value="InterPro"/>
</dbReference>
<dbReference type="PANTHER" id="PTHR30614:SF20">
    <property type="entry name" value="GLUTAMINE TRANSPORT SYSTEM PERMEASE PROTEIN GLNP"/>
    <property type="match status" value="1"/>
</dbReference>
<feature type="transmembrane region" description="Helical" evidence="9">
    <location>
        <begin position="172"/>
        <end position="192"/>
    </location>
</feature>
<evidence type="ECO:0000256" key="1">
    <source>
        <dbReference type="ARBA" id="ARBA00004651"/>
    </source>
</evidence>
<keyword evidence="6" id="KW-0029">Amino-acid transport</keyword>
<evidence type="ECO:0000256" key="7">
    <source>
        <dbReference type="ARBA" id="ARBA00022989"/>
    </source>
</evidence>
<dbReference type="InterPro" id="IPR043429">
    <property type="entry name" value="ArtM/GltK/GlnP/TcyL/YhdX-like"/>
</dbReference>
<evidence type="ECO:0000313" key="12">
    <source>
        <dbReference type="Proteomes" id="UP000824041"/>
    </source>
</evidence>
<dbReference type="CDD" id="cd06261">
    <property type="entry name" value="TM_PBP2"/>
    <property type="match status" value="1"/>
</dbReference>
<keyword evidence="4" id="KW-1003">Cell membrane</keyword>
<protein>
    <submittedName>
        <fullName evidence="11">Amino acid ABC transporter permease</fullName>
    </submittedName>
</protein>
<dbReference type="Gene3D" id="1.10.3720.10">
    <property type="entry name" value="MetI-like"/>
    <property type="match status" value="1"/>
</dbReference>
<name>A0A9D2DUG6_9FIRM</name>
<dbReference type="InterPro" id="IPR010065">
    <property type="entry name" value="AA_ABC_transptr_permease_3TM"/>
</dbReference>
<organism evidence="11 12">
    <name type="scientific">Candidatus Blautia faecigallinarum</name>
    <dbReference type="NCBI Taxonomy" id="2838488"/>
    <lineage>
        <taxon>Bacteria</taxon>
        <taxon>Bacillati</taxon>
        <taxon>Bacillota</taxon>
        <taxon>Clostridia</taxon>
        <taxon>Lachnospirales</taxon>
        <taxon>Lachnospiraceae</taxon>
        <taxon>Blautia</taxon>
    </lineage>
</organism>
<feature type="transmembrane region" description="Helical" evidence="9">
    <location>
        <begin position="204"/>
        <end position="226"/>
    </location>
</feature>
<evidence type="ECO:0000256" key="9">
    <source>
        <dbReference type="RuleBase" id="RU363032"/>
    </source>
</evidence>
<dbReference type="PANTHER" id="PTHR30614">
    <property type="entry name" value="MEMBRANE COMPONENT OF AMINO ACID ABC TRANSPORTER"/>
    <property type="match status" value="1"/>
</dbReference>
<dbReference type="NCBIfam" id="TIGR01726">
    <property type="entry name" value="HEQRo_perm_3TM"/>
    <property type="match status" value="1"/>
</dbReference>
<sequence length="265" mass="29437">MLPESFWGRILYLLEQYGPSFLKGAGNTMIIAIVGTFFGCVIGFAVGIVQTIPTDKRDSAVKRGLVGILKFIMACYVEFFRGTPMMAQAMFIFFGSSYLFGINMSMWFAAFFIVSINTGAYMAETVRGGILSVDDGQTEAAMAIGMTHVQTMVNVILPQALRNIMPQIGNNLIINIKDTCVLSIIGIVELFYTTKGVAGAFYTYFEAFSIAMVIYFIMTFACSRLLRLLERRMDGPDNYDLATTDTLTHTSGMYSYSKKKGEDQR</sequence>
<dbReference type="GO" id="GO:0006865">
    <property type="term" value="P:amino acid transport"/>
    <property type="evidence" value="ECO:0007669"/>
    <property type="project" value="UniProtKB-KW"/>
</dbReference>
<keyword evidence="7 9" id="KW-1133">Transmembrane helix</keyword>
<accession>A0A9D2DUG6</accession>
<comment type="subcellular location">
    <subcellularLocation>
        <location evidence="1 9">Cell membrane</location>
        <topology evidence="1 9">Multi-pass membrane protein</topology>
    </subcellularLocation>
</comment>
<dbReference type="GO" id="GO:0043190">
    <property type="term" value="C:ATP-binding cassette (ABC) transporter complex"/>
    <property type="evidence" value="ECO:0007669"/>
    <property type="project" value="InterPro"/>
</dbReference>
<dbReference type="EMBL" id="DXBU01000155">
    <property type="protein sequence ID" value="HIZ23422.1"/>
    <property type="molecule type" value="Genomic_DNA"/>
</dbReference>
<gene>
    <name evidence="11" type="ORF">IAA21_11620</name>
</gene>
<feature type="domain" description="ABC transmembrane type-1" evidence="10">
    <location>
        <begin position="25"/>
        <end position="226"/>
    </location>
</feature>
<feature type="transmembrane region" description="Helical" evidence="9">
    <location>
        <begin position="91"/>
        <end position="114"/>
    </location>
</feature>
<evidence type="ECO:0000259" key="10">
    <source>
        <dbReference type="PROSITE" id="PS50928"/>
    </source>
</evidence>
<dbReference type="AlphaFoldDB" id="A0A9D2DUG6"/>
<keyword evidence="8 9" id="KW-0472">Membrane</keyword>
<keyword evidence="5 9" id="KW-0812">Transmembrane</keyword>
<evidence type="ECO:0000256" key="2">
    <source>
        <dbReference type="ARBA" id="ARBA00010072"/>
    </source>
</evidence>
<dbReference type="Pfam" id="PF00528">
    <property type="entry name" value="BPD_transp_1"/>
    <property type="match status" value="1"/>
</dbReference>
<comment type="similarity">
    <text evidence="2">Belongs to the binding-protein-dependent transport system permease family. HisMQ subfamily.</text>
</comment>
<feature type="transmembrane region" description="Helical" evidence="9">
    <location>
        <begin position="29"/>
        <end position="49"/>
    </location>
</feature>
<dbReference type="InterPro" id="IPR000515">
    <property type="entry name" value="MetI-like"/>
</dbReference>
<evidence type="ECO:0000313" key="11">
    <source>
        <dbReference type="EMBL" id="HIZ23422.1"/>
    </source>
</evidence>
<comment type="caution">
    <text evidence="11">The sequence shown here is derived from an EMBL/GenBank/DDBJ whole genome shotgun (WGS) entry which is preliminary data.</text>
</comment>
<evidence type="ECO:0000256" key="6">
    <source>
        <dbReference type="ARBA" id="ARBA00022970"/>
    </source>
</evidence>
<proteinExistence type="inferred from homology"/>
<reference evidence="11" key="1">
    <citation type="journal article" date="2021" name="PeerJ">
        <title>Extensive microbial diversity within the chicken gut microbiome revealed by metagenomics and culture.</title>
        <authorList>
            <person name="Gilroy R."/>
            <person name="Ravi A."/>
            <person name="Getino M."/>
            <person name="Pursley I."/>
            <person name="Horton D.L."/>
            <person name="Alikhan N.F."/>
            <person name="Baker D."/>
            <person name="Gharbi K."/>
            <person name="Hall N."/>
            <person name="Watson M."/>
            <person name="Adriaenssens E.M."/>
            <person name="Foster-Nyarko E."/>
            <person name="Jarju S."/>
            <person name="Secka A."/>
            <person name="Antonio M."/>
            <person name="Oren A."/>
            <person name="Chaudhuri R.R."/>
            <person name="La Ragione R."/>
            <person name="Hildebrand F."/>
            <person name="Pallen M.J."/>
        </authorList>
    </citation>
    <scope>NUCLEOTIDE SEQUENCE</scope>
    <source>
        <strain evidence="11">14324</strain>
    </source>
</reference>
<evidence type="ECO:0000256" key="5">
    <source>
        <dbReference type="ARBA" id="ARBA00022692"/>
    </source>
</evidence>
<dbReference type="InterPro" id="IPR035906">
    <property type="entry name" value="MetI-like_sf"/>
</dbReference>
<evidence type="ECO:0000256" key="3">
    <source>
        <dbReference type="ARBA" id="ARBA00022448"/>
    </source>
</evidence>
<keyword evidence="3 9" id="KW-0813">Transport</keyword>
<evidence type="ECO:0000256" key="4">
    <source>
        <dbReference type="ARBA" id="ARBA00022475"/>
    </source>
</evidence>
<dbReference type="SUPFAM" id="SSF161098">
    <property type="entry name" value="MetI-like"/>
    <property type="match status" value="1"/>
</dbReference>
<evidence type="ECO:0000256" key="8">
    <source>
        <dbReference type="ARBA" id="ARBA00023136"/>
    </source>
</evidence>